<evidence type="ECO:0000313" key="9">
    <source>
        <dbReference type="Proteomes" id="UP001167864"/>
    </source>
</evidence>
<dbReference type="InterPro" id="IPR005119">
    <property type="entry name" value="LysR_subst-bd"/>
</dbReference>
<dbReference type="AlphaFoldDB" id="A0AAW7JTT6"/>
<dbReference type="PANTHER" id="PTHR30126:SF91">
    <property type="entry name" value="LYSR FAMILY TRANSCRIPTIONAL REGULATOR"/>
    <property type="match status" value="1"/>
</dbReference>
<evidence type="ECO:0000256" key="1">
    <source>
        <dbReference type="ARBA" id="ARBA00009437"/>
    </source>
</evidence>
<dbReference type="GO" id="GO:0003700">
    <property type="term" value="F:DNA-binding transcription factor activity"/>
    <property type="evidence" value="ECO:0007669"/>
    <property type="project" value="InterPro"/>
</dbReference>
<evidence type="ECO:0000256" key="3">
    <source>
        <dbReference type="ARBA" id="ARBA00023125"/>
    </source>
</evidence>
<dbReference type="InterPro" id="IPR036388">
    <property type="entry name" value="WH-like_DNA-bd_sf"/>
</dbReference>
<evidence type="ECO:0000256" key="4">
    <source>
        <dbReference type="ARBA" id="ARBA00023163"/>
    </source>
</evidence>
<evidence type="ECO:0000259" key="5">
    <source>
        <dbReference type="PROSITE" id="PS50931"/>
    </source>
</evidence>
<evidence type="ECO:0000256" key="2">
    <source>
        <dbReference type="ARBA" id="ARBA00023015"/>
    </source>
</evidence>
<dbReference type="Gene3D" id="3.40.190.290">
    <property type="match status" value="1"/>
</dbReference>
<name>A0AAW7JTT6_9GAMM</name>
<sequence length="292" mass="32038">MNFSSENIELFLAVIDRGSFSAAARALQRVPSAVSMGIANMEAELGFPLFDRRSREPTPTPLALALEPQARIIAQQLQQLRVHAVELSQGLESTFALAVAAEVDKTPVLAALKTLSQRYPLLNIEVLSAPQDDVLHMLHSGRVSVALAFGGLSINVQEQFQYVGSESLIATISAQHWAAENADDALYIEDLVTIRQIIVASMSHPISDTRPLVAGSYWRTDTLAMALGMVEAGLGWGNLPFSLIEPLLKQGHLKQLHFKNTKNELKLPLHAVWLKNQSLNKAAREFVQLMSQ</sequence>
<dbReference type="Gene3D" id="1.10.10.10">
    <property type="entry name" value="Winged helix-like DNA-binding domain superfamily/Winged helix DNA-binding domain"/>
    <property type="match status" value="1"/>
</dbReference>
<dbReference type="InterPro" id="IPR000847">
    <property type="entry name" value="LysR_HTH_N"/>
</dbReference>
<dbReference type="Proteomes" id="UP000040578">
    <property type="component" value="Unassembled WGS sequence"/>
</dbReference>
<proteinExistence type="inferred from homology"/>
<accession>A0AAW7JTT6</accession>
<organism evidence="7 9">
    <name type="scientific">Yersinia nurmii</name>
    <dbReference type="NCBI Taxonomy" id="685706"/>
    <lineage>
        <taxon>Bacteria</taxon>
        <taxon>Pseudomonadati</taxon>
        <taxon>Pseudomonadota</taxon>
        <taxon>Gammaproteobacteria</taxon>
        <taxon>Enterobacterales</taxon>
        <taxon>Yersiniaceae</taxon>
        <taxon>Yersinia</taxon>
    </lineage>
</organism>
<gene>
    <name evidence="6" type="primary">cynR</name>
    <name evidence="6" type="ORF">ERS137967_00183</name>
    <name evidence="7" type="ORF">QVN42_01155</name>
</gene>
<dbReference type="SUPFAM" id="SSF46785">
    <property type="entry name" value="Winged helix' DNA-binding domain"/>
    <property type="match status" value="1"/>
</dbReference>
<dbReference type="Proteomes" id="UP001167864">
    <property type="component" value="Unassembled WGS sequence"/>
</dbReference>
<dbReference type="InterPro" id="IPR036390">
    <property type="entry name" value="WH_DNA-bd_sf"/>
</dbReference>
<evidence type="ECO:0000313" key="6">
    <source>
        <dbReference type="EMBL" id="CND87997.1"/>
    </source>
</evidence>
<keyword evidence="8" id="KW-1185">Reference proteome</keyword>
<dbReference type="GO" id="GO:0000976">
    <property type="term" value="F:transcription cis-regulatory region binding"/>
    <property type="evidence" value="ECO:0007669"/>
    <property type="project" value="TreeGrafter"/>
</dbReference>
<comment type="similarity">
    <text evidence="1">Belongs to the LysR transcriptional regulatory family.</text>
</comment>
<comment type="caution">
    <text evidence="7">The sequence shown here is derived from an EMBL/GenBank/DDBJ whole genome shotgun (WGS) entry which is preliminary data.</text>
</comment>
<dbReference type="Pfam" id="PF03466">
    <property type="entry name" value="LysR_substrate"/>
    <property type="match status" value="1"/>
</dbReference>
<dbReference type="RefSeq" id="WP_049596457.1">
    <property type="nucleotide sequence ID" value="NZ_CPYD01000001.1"/>
</dbReference>
<evidence type="ECO:0000313" key="7">
    <source>
        <dbReference type="EMBL" id="MDN0086014.1"/>
    </source>
</evidence>
<dbReference type="Pfam" id="PF00126">
    <property type="entry name" value="HTH_1"/>
    <property type="match status" value="1"/>
</dbReference>
<reference evidence="6 8" key="1">
    <citation type="submission" date="2015-03" db="EMBL/GenBank/DDBJ databases">
        <authorList>
            <consortium name="Pathogen Informatics"/>
            <person name="Murphy D."/>
        </authorList>
    </citation>
    <scope>NUCLEOTIDE SEQUENCE [LARGE SCALE GENOMIC DNA]</scope>
    <source>
        <strain evidence="6">Type strain: CIP110231</strain>
        <strain evidence="8">type strain: CIP110231</strain>
    </source>
</reference>
<dbReference type="EMBL" id="JAUEHU010000001">
    <property type="protein sequence ID" value="MDN0086014.1"/>
    <property type="molecule type" value="Genomic_DNA"/>
</dbReference>
<dbReference type="CDD" id="cd05466">
    <property type="entry name" value="PBP2_LTTR_substrate"/>
    <property type="match status" value="1"/>
</dbReference>
<dbReference type="PANTHER" id="PTHR30126">
    <property type="entry name" value="HTH-TYPE TRANSCRIPTIONAL REGULATOR"/>
    <property type="match status" value="1"/>
</dbReference>
<keyword evidence="3" id="KW-0238">DNA-binding</keyword>
<feature type="domain" description="HTH lysR-type" evidence="5">
    <location>
        <begin position="1"/>
        <end position="60"/>
    </location>
</feature>
<dbReference type="EMBL" id="CPYD01000001">
    <property type="protein sequence ID" value="CND87997.1"/>
    <property type="molecule type" value="Genomic_DNA"/>
</dbReference>
<protein>
    <submittedName>
        <fullName evidence="7">LysR family transcriptional regulator</fullName>
    </submittedName>
</protein>
<reference evidence="7" key="2">
    <citation type="submission" date="2023-06" db="EMBL/GenBank/DDBJ databases">
        <authorList>
            <person name="Polev D.E."/>
            <person name="Saitova A.T."/>
            <person name="Bogumilchik E.A."/>
            <person name="Kokorina G.I."/>
            <person name="Voskresenskaia E.A."/>
        </authorList>
    </citation>
    <scope>NUCLEOTIDE SEQUENCE</scope>
    <source>
        <strain evidence="7">2145 StPb PI</strain>
    </source>
</reference>
<evidence type="ECO:0000313" key="8">
    <source>
        <dbReference type="Proteomes" id="UP000040578"/>
    </source>
</evidence>
<dbReference type="PROSITE" id="PS50931">
    <property type="entry name" value="HTH_LYSR"/>
    <property type="match status" value="1"/>
</dbReference>
<dbReference type="SUPFAM" id="SSF53850">
    <property type="entry name" value="Periplasmic binding protein-like II"/>
    <property type="match status" value="1"/>
</dbReference>
<keyword evidence="2" id="KW-0805">Transcription regulation</keyword>
<keyword evidence="4" id="KW-0804">Transcription</keyword>